<dbReference type="AlphaFoldDB" id="A0A0F9H7A4"/>
<reference evidence="1" key="1">
    <citation type="journal article" date="2015" name="Nature">
        <title>Complex archaea that bridge the gap between prokaryotes and eukaryotes.</title>
        <authorList>
            <person name="Spang A."/>
            <person name="Saw J.H."/>
            <person name="Jorgensen S.L."/>
            <person name="Zaremba-Niedzwiedzka K."/>
            <person name="Martijn J."/>
            <person name="Lind A.E."/>
            <person name="van Eijk R."/>
            <person name="Schleper C."/>
            <person name="Guy L."/>
            <person name="Ettema T.J."/>
        </authorList>
    </citation>
    <scope>NUCLEOTIDE SEQUENCE</scope>
</reference>
<proteinExistence type="predicted"/>
<name>A0A0F9H7A4_9ZZZZ</name>
<evidence type="ECO:0000313" key="1">
    <source>
        <dbReference type="EMBL" id="KKL77515.1"/>
    </source>
</evidence>
<comment type="caution">
    <text evidence="1">The sequence shown here is derived from an EMBL/GenBank/DDBJ whole genome shotgun (WGS) entry which is preliminary data.</text>
</comment>
<sequence length="243" mass="27285">MGLTIHYSLKSGTRSPKKAREFVAQLRGRALDLPFAQVDDIVEVTGEACDFNQCDRDDPQHWLLIQASQYIERPATGNRRYHYTVAPTHVIAFETLPGEGCEQANFGLCRYPAHIEVTDRDRPHRQRKLRTGLSGWSWGSFCKTQYAANSECGGVENFLRCHLAVIKMLDHAQSLGILEEVSDEGDFWQDRDVRALARQVGQWNEAIAAFAGGLKDLLGDQVDSEIAKFPNFEHLEAAGHGKE</sequence>
<accession>A0A0F9H7A4</accession>
<protein>
    <submittedName>
        <fullName evidence="1">Uncharacterized protein</fullName>
    </submittedName>
</protein>
<organism evidence="1">
    <name type="scientific">marine sediment metagenome</name>
    <dbReference type="NCBI Taxonomy" id="412755"/>
    <lineage>
        <taxon>unclassified sequences</taxon>
        <taxon>metagenomes</taxon>
        <taxon>ecological metagenomes</taxon>
    </lineage>
</organism>
<gene>
    <name evidence="1" type="ORF">LCGC14_2034150</name>
</gene>
<dbReference type="EMBL" id="LAZR01023729">
    <property type="protein sequence ID" value="KKL77515.1"/>
    <property type="molecule type" value="Genomic_DNA"/>
</dbReference>